<feature type="region of interest" description="Disordered" evidence="12">
    <location>
        <begin position="23"/>
        <end position="51"/>
    </location>
</feature>
<dbReference type="GO" id="GO:0005524">
    <property type="term" value="F:ATP binding"/>
    <property type="evidence" value="ECO:0007669"/>
    <property type="project" value="UniProtKB-UniRule"/>
</dbReference>
<reference evidence="15" key="2">
    <citation type="submission" date="2019-10" db="EMBL/GenBank/DDBJ databases">
        <title>A de novo genome assembly of a pear dwarfing rootstock.</title>
        <authorList>
            <person name="Wang F."/>
            <person name="Wang J."/>
            <person name="Li S."/>
            <person name="Zhang Y."/>
            <person name="Fang M."/>
            <person name="Ma L."/>
            <person name="Zhao Y."/>
            <person name="Jiang S."/>
        </authorList>
    </citation>
    <scope>NUCLEOTIDE SEQUENCE [LARGE SCALE GENOMIC DNA]</scope>
</reference>
<dbReference type="Gene3D" id="3.30.200.20">
    <property type="entry name" value="Phosphorylase Kinase, domain 1"/>
    <property type="match status" value="1"/>
</dbReference>
<feature type="binding site" evidence="11">
    <location>
        <position position="799"/>
    </location>
    <ligand>
        <name>ATP</name>
        <dbReference type="ChEBI" id="CHEBI:30616"/>
    </ligand>
</feature>
<evidence type="ECO:0000256" key="12">
    <source>
        <dbReference type="SAM" id="MobiDB-lite"/>
    </source>
</evidence>
<evidence type="ECO:0000256" key="4">
    <source>
        <dbReference type="ARBA" id="ARBA00022737"/>
    </source>
</evidence>
<dbReference type="Pfam" id="PF13041">
    <property type="entry name" value="PPR_2"/>
    <property type="match status" value="1"/>
</dbReference>
<protein>
    <recommendedName>
        <fullName evidence="1">non-specific serine/threonine protein kinase</fullName>
        <ecNumber evidence="1">2.7.11.1</ecNumber>
    </recommendedName>
</protein>
<dbReference type="Pfam" id="PF00069">
    <property type="entry name" value="Pkinase"/>
    <property type="match status" value="1"/>
</dbReference>
<comment type="catalytic activity">
    <reaction evidence="9">
        <text>L-seryl-[protein] + ATP = O-phospho-L-seryl-[protein] + ADP + H(+)</text>
        <dbReference type="Rhea" id="RHEA:17989"/>
        <dbReference type="Rhea" id="RHEA-COMP:9863"/>
        <dbReference type="Rhea" id="RHEA-COMP:11604"/>
        <dbReference type="ChEBI" id="CHEBI:15378"/>
        <dbReference type="ChEBI" id="CHEBI:29999"/>
        <dbReference type="ChEBI" id="CHEBI:30616"/>
        <dbReference type="ChEBI" id="CHEBI:83421"/>
        <dbReference type="ChEBI" id="CHEBI:456216"/>
        <dbReference type="EC" id="2.7.11.1"/>
    </reaction>
</comment>
<dbReference type="Pfam" id="PF20431">
    <property type="entry name" value="E_motif"/>
    <property type="match status" value="1"/>
</dbReference>
<evidence type="ECO:0000256" key="8">
    <source>
        <dbReference type="ARBA" id="ARBA00047899"/>
    </source>
</evidence>
<dbReference type="Gene3D" id="1.25.40.10">
    <property type="entry name" value="Tetratricopeptide repeat domain"/>
    <property type="match status" value="4"/>
</dbReference>
<dbReference type="InterPro" id="IPR000719">
    <property type="entry name" value="Prot_kinase_dom"/>
</dbReference>
<feature type="repeat" description="PPR" evidence="10">
    <location>
        <begin position="439"/>
        <end position="473"/>
    </location>
</feature>
<keyword evidence="4" id="KW-0677">Repeat</keyword>
<dbReference type="SUPFAM" id="SSF56112">
    <property type="entry name" value="Protein kinase-like (PK-like)"/>
    <property type="match status" value="1"/>
</dbReference>
<evidence type="ECO:0000256" key="1">
    <source>
        <dbReference type="ARBA" id="ARBA00012513"/>
    </source>
</evidence>
<evidence type="ECO:0000256" key="7">
    <source>
        <dbReference type="ARBA" id="ARBA00022840"/>
    </source>
</evidence>
<feature type="region of interest" description="Disordered" evidence="12">
    <location>
        <begin position="638"/>
        <end position="676"/>
    </location>
</feature>
<keyword evidence="3" id="KW-0808">Transferase</keyword>
<dbReference type="InterPro" id="IPR011009">
    <property type="entry name" value="Kinase-like_dom_sf"/>
</dbReference>
<evidence type="ECO:0000256" key="3">
    <source>
        <dbReference type="ARBA" id="ARBA00022679"/>
    </source>
</evidence>
<evidence type="ECO:0000256" key="6">
    <source>
        <dbReference type="ARBA" id="ARBA00022777"/>
    </source>
</evidence>
<gene>
    <name evidence="14" type="ORF">D8674_000656</name>
</gene>
<evidence type="ECO:0000313" key="15">
    <source>
        <dbReference type="Proteomes" id="UP000327157"/>
    </source>
</evidence>
<dbReference type="SMART" id="SM00220">
    <property type="entry name" value="S_TKc"/>
    <property type="match status" value="1"/>
</dbReference>
<dbReference type="Pfam" id="PF01535">
    <property type="entry name" value="PPR"/>
    <property type="match status" value="5"/>
</dbReference>
<dbReference type="FunFam" id="1.25.40.10:FF:000090">
    <property type="entry name" value="Pentatricopeptide repeat-containing protein, chloroplastic"/>
    <property type="match status" value="1"/>
</dbReference>
<keyword evidence="5 11" id="KW-0547">Nucleotide-binding</keyword>
<evidence type="ECO:0000256" key="5">
    <source>
        <dbReference type="ARBA" id="ARBA00022741"/>
    </source>
</evidence>
<dbReference type="FunFam" id="1.25.40.10:FF:000073">
    <property type="entry name" value="Pentatricopeptide repeat-containing protein chloroplastic"/>
    <property type="match status" value="1"/>
</dbReference>
<dbReference type="PROSITE" id="PS50011">
    <property type="entry name" value="PROTEIN_KINASE_DOM"/>
    <property type="match status" value="1"/>
</dbReference>
<dbReference type="InterPro" id="IPR046848">
    <property type="entry name" value="E_motif"/>
</dbReference>
<dbReference type="FunFam" id="1.25.40.10:FF:000436">
    <property type="entry name" value="Pentatricopeptide repeat-containing protein At5g39350 family"/>
    <property type="match status" value="1"/>
</dbReference>
<dbReference type="EMBL" id="SMOL01000768">
    <property type="protein sequence ID" value="KAB2597736.1"/>
    <property type="molecule type" value="Genomic_DNA"/>
</dbReference>
<comment type="caution">
    <text evidence="14">The sequence shown here is derived from an EMBL/GenBank/DDBJ whole genome shotgun (WGS) entry which is preliminary data.</text>
</comment>
<evidence type="ECO:0000313" key="14">
    <source>
        <dbReference type="EMBL" id="KAB2597736.1"/>
    </source>
</evidence>
<dbReference type="CDD" id="cd14066">
    <property type="entry name" value="STKc_IRAK"/>
    <property type="match status" value="1"/>
</dbReference>
<feature type="repeat" description="PPR" evidence="10">
    <location>
        <begin position="237"/>
        <end position="271"/>
    </location>
</feature>
<evidence type="ECO:0000256" key="11">
    <source>
        <dbReference type="PROSITE-ProRule" id="PRU10141"/>
    </source>
</evidence>
<evidence type="ECO:0000259" key="13">
    <source>
        <dbReference type="PROSITE" id="PS50011"/>
    </source>
</evidence>
<dbReference type="EC" id="2.7.11.1" evidence="1"/>
<comment type="catalytic activity">
    <reaction evidence="8">
        <text>L-threonyl-[protein] + ATP = O-phospho-L-threonyl-[protein] + ADP + H(+)</text>
        <dbReference type="Rhea" id="RHEA:46608"/>
        <dbReference type="Rhea" id="RHEA-COMP:11060"/>
        <dbReference type="Rhea" id="RHEA-COMP:11605"/>
        <dbReference type="ChEBI" id="CHEBI:15378"/>
        <dbReference type="ChEBI" id="CHEBI:30013"/>
        <dbReference type="ChEBI" id="CHEBI:30616"/>
        <dbReference type="ChEBI" id="CHEBI:61977"/>
        <dbReference type="ChEBI" id="CHEBI:456216"/>
        <dbReference type="EC" id="2.7.11.1"/>
    </reaction>
</comment>
<dbReference type="InterPro" id="IPR046960">
    <property type="entry name" value="PPR_At4g14850-like_plant"/>
</dbReference>
<keyword evidence="7 11" id="KW-0067">ATP-binding</keyword>
<dbReference type="FunFam" id="1.10.510.10:FF:000300">
    <property type="entry name" value="Calmodulin-binding receptor-like cytoplasmic kinase 3"/>
    <property type="match status" value="1"/>
</dbReference>
<organism evidence="14 15">
    <name type="scientific">Pyrus ussuriensis x Pyrus communis</name>
    <dbReference type="NCBI Taxonomy" id="2448454"/>
    <lineage>
        <taxon>Eukaryota</taxon>
        <taxon>Viridiplantae</taxon>
        <taxon>Streptophyta</taxon>
        <taxon>Embryophyta</taxon>
        <taxon>Tracheophyta</taxon>
        <taxon>Spermatophyta</taxon>
        <taxon>Magnoliopsida</taxon>
        <taxon>eudicotyledons</taxon>
        <taxon>Gunneridae</taxon>
        <taxon>Pentapetalae</taxon>
        <taxon>rosids</taxon>
        <taxon>fabids</taxon>
        <taxon>Rosales</taxon>
        <taxon>Rosaceae</taxon>
        <taxon>Amygdaloideae</taxon>
        <taxon>Maleae</taxon>
        <taxon>Pyrus</taxon>
    </lineage>
</organism>
<dbReference type="InterPro" id="IPR017441">
    <property type="entry name" value="Protein_kinase_ATP_BS"/>
</dbReference>
<accession>A0A5N5F407</accession>
<dbReference type="InterPro" id="IPR011990">
    <property type="entry name" value="TPR-like_helical_dom_sf"/>
</dbReference>
<dbReference type="Proteomes" id="UP000327157">
    <property type="component" value="Chromosome 1"/>
</dbReference>
<dbReference type="PANTHER" id="PTHR47926:SF511">
    <property type="entry name" value="PENTATRICOPEPTIDE REPEAT-CONTAINING PROTEIN"/>
    <property type="match status" value="1"/>
</dbReference>
<keyword evidence="6" id="KW-0418">Kinase</keyword>
<dbReference type="PROSITE" id="PS00107">
    <property type="entry name" value="PROTEIN_KINASE_ATP"/>
    <property type="match status" value="1"/>
</dbReference>
<proteinExistence type="predicted"/>
<dbReference type="Gene3D" id="1.10.510.10">
    <property type="entry name" value="Transferase(Phosphotransferase) domain 1"/>
    <property type="match status" value="1"/>
</dbReference>
<dbReference type="NCBIfam" id="TIGR00756">
    <property type="entry name" value="PPR"/>
    <property type="match status" value="3"/>
</dbReference>
<dbReference type="PROSITE" id="PS00108">
    <property type="entry name" value="PROTEIN_KINASE_ST"/>
    <property type="match status" value="1"/>
</dbReference>
<feature type="repeat" description="PPR" evidence="10">
    <location>
        <begin position="338"/>
        <end position="372"/>
    </location>
</feature>
<evidence type="ECO:0000256" key="2">
    <source>
        <dbReference type="ARBA" id="ARBA00022527"/>
    </source>
</evidence>
<dbReference type="OrthoDB" id="1851890at2759"/>
<dbReference type="GO" id="GO:0003729">
    <property type="term" value="F:mRNA binding"/>
    <property type="evidence" value="ECO:0007669"/>
    <property type="project" value="UniProtKB-ARBA"/>
</dbReference>
<dbReference type="GO" id="GO:0009451">
    <property type="term" value="P:RNA modification"/>
    <property type="evidence" value="ECO:0007669"/>
    <property type="project" value="InterPro"/>
</dbReference>
<sequence length="1069" mass="119189">MLSRCRLSSIPTVHFKRPLRFPPTPPPASFQTNTDAPNHAHPFHRTNSSFRPSRRSAFTPVVESAHYFCSNALKVSAKMGFLCEGKQFHGHVVKLGLHNLQSLQIHVLNLYVNCKEFNDAQKLFGEMPVRNVVAWNTLIYGLVNRGSEYKPNLYLGFYYFRRMLLEAVSPDDITINGLFRGCIELNGVEIGRQLHCFLVKLGFDSNCFVGSALVDFYAKYGLVEDAKRAFDFLLCRDLVLWNVMVNCYASSSLAVGAFRVFNLMRLEGVQGDEFTFSSLLSSCRSFGSCEPGKQVHGIIIRQAFDSDVLVSSALVDMYAKNDNIGDAWKVFDAMPIKNVISWTTIIVGYGLHGKEKEAIKLLREMLGEHFYPDELTLASIVSSCGNVSSTTELMKIHAYMVKFGFDFFSSIANALISAYSKCGSISGASKCFDLVVEPDRVTWTSIICAYAFHGFSKEATEVFEKMLTYGTRPDHIAFLAVLSACSHGGLVKKGLHYFRLMTDDYLIIPDSKHYTCLIDLLGRAGLVDEAFTALTSIPTEADPSTLGAFIGACKVHGNVGLAKWAAEKLFALEPNKPVNYTLMSNIYSSEGHWDDVARTGGEIHTFVSGDESHLQAPEVYSMLGMLLRLMKEKSYTRTPSYRRRSLTSDPRSTPDRIPYSPSSPYNDASTGQKSSSGKSVVAVAARSFAGVFVSCFTPPETKSSVSFAGSEEFRAPFVFPDASRDGSERRRGSSRGIYSNPNNSRHASEPRSVKFTMEEINKATKSFSPSCKIGQGGFGTVYKGRLEDGTFVAIKRAKKSVYDKHLGVEFQSEIQMLAQVEHLSLVKFYGYLEHQDEKIVVVEYVPNGNLRQHLDCLHGEILELAARLDIAINVAHAVTYLHTYTDHPIIHRDIKSSNILLTENLRAKVADFGFARLAADSDSGATHVSTQVKGTAGYLDPEYLRTHQLTEKSDVYSFGVLLVELVTGRRPIEPKRETKERITAKWAMKKFTNGDTFSILDPRLERRAASDLAIIEKILELALQCLAPRRQNRPSMRRCAEILWSIRKDYKEVLAPDFCSFSSPSQIST</sequence>
<keyword evidence="15" id="KW-1185">Reference proteome</keyword>
<dbReference type="GO" id="GO:0004674">
    <property type="term" value="F:protein serine/threonine kinase activity"/>
    <property type="evidence" value="ECO:0007669"/>
    <property type="project" value="UniProtKB-KW"/>
</dbReference>
<evidence type="ECO:0000256" key="9">
    <source>
        <dbReference type="ARBA" id="ARBA00048679"/>
    </source>
</evidence>
<feature type="domain" description="Protein kinase" evidence="13">
    <location>
        <begin position="767"/>
        <end position="1045"/>
    </location>
</feature>
<dbReference type="FunFam" id="1.25.40.10:FF:000642">
    <property type="entry name" value="Pentatricopeptide repeat-containing protein mitochondrial"/>
    <property type="match status" value="1"/>
</dbReference>
<keyword evidence="2" id="KW-0723">Serine/threonine-protein kinase</keyword>
<evidence type="ECO:0000256" key="10">
    <source>
        <dbReference type="PROSITE-ProRule" id="PRU00708"/>
    </source>
</evidence>
<dbReference type="FunFam" id="3.30.200.20:FF:001335">
    <property type="entry name" value="Calmodulin-binding receptor-like cytoplasmic kinase 2"/>
    <property type="match status" value="1"/>
</dbReference>
<feature type="compositionally biased region" description="Basic and acidic residues" evidence="12">
    <location>
        <begin position="722"/>
        <end position="731"/>
    </location>
</feature>
<dbReference type="InterPro" id="IPR002885">
    <property type="entry name" value="PPR_rpt"/>
</dbReference>
<feature type="region of interest" description="Disordered" evidence="12">
    <location>
        <begin position="719"/>
        <end position="752"/>
    </location>
</feature>
<dbReference type="AlphaFoldDB" id="A0A5N5F407"/>
<reference evidence="14 15" key="1">
    <citation type="submission" date="2019-09" db="EMBL/GenBank/DDBJ databases">
        <authorList>
            <person name="Ou C."/>
        </authorList>
    </citation>
    <scope>NUCLEOTIDE SEQUENCE [LARGE SCALE GENOMIC DNA]</scope>
    <source>
        <strain evidence="14">S2</strain>
        <tissue evidence="14">Leaf</tissue>
    </source>
</reference>
<dbReference type="PANTHER" id="PTHR47926">
    <property type="entry name" value="PENTATRICOPEPTIDE REPEAT-CONTAINING PROTEIN"/>
    <property type="match status" value="1"/>
</dbReference>
<dbReference type="InterPro" id="IPR008271">
    <property type="entry name" value="Ser/Thr_kinase_AS"/>
</dbReference>
<name>A0A5N5F407_9ROSA</name>
<reference evidence="14 15" key="3">
    <citation type="submission" date="2019-11" db="EMBL/GenBank/DDBJ databases">
        <title>A de novo genome assembly of a pear dwarfing rootstock.</title>
        <authorList>
            <person name="Wang F."/>
            <person name="Wang J."/>
            <person name="Li S."/>
            <person name="Zhang Y."/>
            <person name="Fang M."/>
            <person name="Ma L."/>
            <person name="Zhao Y."/>
            <person name="Jiang S."/>
        </authorList>
    </citation>
    <scope>NUCLEOTIDE SEQUENCE [LARGE SCALE GENOMIC DNA]</scope>
    <source>
        <strain evidence="14">S2</strain>
        <tissue evidence="14">Leaf</tissue>
    </source>
</reference>
<dbReference type="PROSITE" id="PS51375">
    <property type="entry name" value="PPR"/>
    <property type="match status" value="3"/>
</dbReference>